<comment type="function">
    <text evidence="1 8">Stereospecific condensation of phosphoenolpyruvate (PEP) and D-erythrose-4-phosphate (E4P) giving rise to 3-deoxy-D-arabino-heptulosonate-7-phosphate (DAHP).</text>
</comment>
<gene>
    <name evidence="10" type="ORF">GCM10009681_08350</name>
</gene>
<comment type="caution">
    <text evidence="10">The sequence shown here is derived from an EMBL/GenBank/DDBJ whole genome shotgun (WGS) entry which is preliminary data.</text>
</comment>
<dbReference type="InterPro" id="IPR013785">
    <property type="entry name" value="Aldolase_TIM"/>
</dbReference>
<evidence type="ECO:0000256" key="6">
    <source>
        <dbReference type="ARBA" id="ARBA00023141"/>
    </source>
</evidence>
<dbReference type="Pfam" id="PF00793">
    <property type="entry name" value="DAHP_synth_1"/>
    <property type="match status" value="1"/>
</dbReference>
<dbReference type="Gene3D" id="3.20.20.70">
    <property type="entry name" value="Aldolase class I"/>
    <property type="match status" value="1"/>
</dbReference>
<keyword evidence="11" id="KW-1185">Reference proteome</keyword>
<accession>A0ABN2JUX9</accession>
<dbReference type="RefSeq" id="WP_344076989.1">
    <property type="nucleotide sequence ID" value="NZ_BAAALS010000003.1"/>
</dbReference>
<evidence type="ECO:0000256" key="3">
    <source>
        <dbReference type="ARBA" id="ARBA00007985"/>
    </source>
</evidence>
<evidence type="ECO:0000256" key="2">
    <source>
        <dbReference type="ARBA" id="ARBA00004688"/>
    </source>
</evidence>
<evidence type="ECO:0000256" key="4">
    <source>
        <dbReference type="ARBA" id="ARBA00022605"/>
    </source>
</evidence>
<dbReference type="PANTHER" id="PTHR21225:SF12">
    <property type="entry name" value="PHOSPHO-2-DEHYDRO-3-DEOXYHEPTONATE ALDOLASE, TYROSINE-INHIBITED"/>
    <property type="match status" value="1"/>
</dbReference>
<dbReference type="InterPro" id="IPR006219">
    <property type="entry name" value="DAHP_synth_1"/>
</dbReference>
<dbReference type="EMBL" id="BAAALS010000003">
    <property type="protein sequence ID" value="GAA1739812.1"/>
    <property type="molecule type" value="Genomic_DNA"/>
</dbReference>
<feature type="domain" description="DAHP synthetase I/KDSA" evidence="9">
    <location>
        <begin position="46"/>
        <end position="341"/>
    </location>
</feature>
<comment type="pathway">
    <text evidence="2 8">Metabolic intermediate biosynthesis; chorismate biosynthesis; chorismate from D-erythrose 4-phosphate and phosphoenolpyruvate: step 1/7.</text>
</comment>
<comment type="catalytic activity">
    <reaction evidence="7 8">
        <text>D-erythrose 4-phosphate + phosphoenolpyruvate + H2O = 7-phospho-2-dehydro-3-deoxy-D-arabino-heptonate + phosphate</text>
        <dbReference type="Rhea" id="RHEA:14717"/>
        <dbReference type="ChEBI" id="CHEBI:15377"/>
        <dbReference type="ChEBI" id="CHEBI:16897"/>
        <dbReference type="ChEBI" id="CHEBI:43474"/>
        <dbReference type="ChEBI" id="CHEBI:58394"/>
        <dbReference type="ChEBI" id="CHEBI:58702"/>
        <dbReference type="EC" id="2.5.1.54"/>
    </reaction>
</comment>
<keyword evidence="6 8" id="KW-0057">Aromatic amino acid biosynthesis</keyword>
<keyword evidence="5 8" id="KW-0808">Transferase</keyword>
<dbReference type="Proteomes" id="UP001500655">
    <property type="component" value="Unassembled WGS sequence"/>
</dbReference>
<dbReference type="PIRSF" id="PIRSF001361">
    <property type="entry name" value="DAHP_synthase"/>
    <property type="match status" value="1"/>
</dbReference>
<evidence type="ECO:0000256" key="5">
    <source>
        <dbReference type="ARBA" id="ARBA00022679"/>
    </source>
</evidence>
<dbReference type="PANTHER" id="PTHR21225">
    <property type="entry name" value="PHOSPHO-2-DEHYDRO-3-DEOXYHEPTONATE ALDOLASE DAHP SYNTHETASE"/>
    <property type="match status" value="1"/>
</dbReference>
<dbReference type="SUPFAM" id="SSF51569">
    <property type="entry name" value="Aldolase"/>
    <property type="match status" value="1"/>
</dbReference>
<evidence type="ECO:0000313" key="11">
    <source>
        <dbReference type="Proteomes" id="UP001500655"/>
    </source>
</evidence>
<keyword evidence="4 8" id="KW-0028">Amino-acid biosynthesis</keyword>
<sequence length="362" mass="38357">MHIARTIASRITATQPLMSPADLRAEIPLPASVADRVEHARHTIARVLRGEEDRLVVVAGPCSVHDPVAALAYAEKLAAVAARFAGSLQIVMRVYVEKPRTRLGWKGLVSDPLLDGSEDLPAGLRAARRTMIDVLGTGLPVGCEFLDPAVARYLSDVVSWGSVGARTVQSQPHRQLTSGLPMPVGFKNSTGGNVADSIDAIVAAGRGHAFPGLSDDGRGAVLRTAGNPDCHVVLRGGSDGPNYDPVHVARAVHQLRAADLPPALFVDASHGNCGKDHERQSKVVEDLALRIADGENGIAGVMIESFLAEGRQDLSPGQNHRLTFGQSVTDACVGWERTEHLIELLADAVSTRRSAYDLAMAG</sequence>
<evidence type="ECO:0000259" key="9">
    <source>
        <dbReference type="Pfam" id="PF00793"/>
    </source>
</evidence>
<dbReference type="InterPro" id="IPR006218">
    <property type="entry name" value="DAHP1/KDSA"/>
</dbReference>
<protein>
    <recommendedName>
        <fullName evidence="8">Phospho-2-dehydro-3-deoxyheptonate aldolase</fullName>
        <ecNumber evidence="8">2.5.1.54</ecNumber>
    </recommendedName>
</protein>
<comment type="similarity">
    <text evidence="3 8">Belongs to the class-I DAHP synthase family.</text>
</comment>
<reference evidence="10 11" key="1">
    <citation type="journal article" date="2019" name="Int. J. Syst. Evol. Microbiol.">
        <title>The Global Catalogue of Microorganisms (GCM) 10K type strain sequencing project: providing services to taxonomists for standard genome sequencing and annotation.</title>
        <authorList>
            <consortium name="The Broad Institute Genomics Platform"/>
            <consortium name="The Broad Institute Genome Sequencing Center for Infectious Disease"/>
            <person name="Wu L."/>
            <person name="Ma J."/>
        </authorList>
    </citation>
    <scope>NUCLEOTIDE SEQUENCE [LARGE SCALE GENOMIC DNA]</scope>
    <source>
        <strain evidence="10 11">JCM 13249</strain>
    </source>
</reference>
<organism evidence="10 11">
    <name type="scientific">Luedemannella helvata</name>
    <dbReference type="NCBI Taxonomy" id="349315"/>
    <lineage>
        <taxon>Bacteria</taxon>
        <taxon>Bacillati</taxon>
        <taxon>Actinomycetota</taxon>
        <taxon>Actinomycetes</taxon>
        <taxon>Micromonosporales</taxon>
        <taxon>Micromonosporaceae</taxon>
        <taxon>Luedemannella</taxon>
    </lineage>
</organism>
<dbReference type="EC" id="2.5.1.54" evidence="8"/>
<dbReference type="NCBIfam" id="NF009395">
    <property type="entry name" value="PRK12755.1"/>
    <property type="match status" value="1"/>
</dbReference>
<evidence type="ECO:0000256" key="7">
    <source>
        <dbReference type="ARBA" id="ARBA00047508"/>
    </source>
</evidence>
<dbReference type="NCBIfam" id="TIGR00034">
    <property type="entry name" value="aroFGH"/>
    <property type="match status" value="1"/>
</dbReference>
<proteinExistence type="inferred from homology"/>
<evidence type="ECO:0000256" key="1">
    <source>
        <dbReference type="ARBA" id="ARBA00003726"/>
    </source>
</evidence>
<evidence type="ECO:0000313" key="10">
    <source>
        <dbReference type="EMBL" id="GAA1739812.1"/>
    </source>
</evidence>
<evidence type="ECO:0000256" key="8">
    <source>
        <dbReference type="PIRNR" id="PIRNR001361"/>
    </source>
</evidence>
<name>A0ABN2JUX9_9ACTN</name>